<proteinExistence type="predicted"/>
<dbReference type="PANTHER" id="PTHR12406:SF41">
    <property type="entry name" value="BRUMMER, ISOFORM B-RELATED"/>
    <property type="match status" value="1"/>
</dbReference>
<dbReference type="KEGG" id="vde:111252890"/>
<organism evidence="4 5">
    <name type="scientific">Varroa destructor</name>
    <name type="common">Honeybee mite</name>
    <dbReference type="NCBI Taxonomy" id="109461"/>
    <lineage>
        <taxon>Eukaryota</taxon>
        <taxon>Metazoa</taxon>
        <taxon>Ecdysozoa</taxon>
        <taxon>Arthropoda</taxon>
        <taxon>Chelicerata</taxon>
        <taxon>Arachnida</taxon>
        <taxon>Acari</taxon>
        <taxon>Parasitiformes</taxon>
        <taxon>Mesostigmata</taxon>
        <taxon>Gamasina</taxon>
        <taxon>Dermanyssoidea</taxon>
        <taxon>Varroidae</taxon>
        <taxon>Varroa</taxon>
    </lineage>
</organism>
<dbReference type="InterPro" id="IPR016035">
    <property type="entry name" value="Acyl_Trfase/lysoPLipase"/>
</dbReference>
<dbReference type="PROSITE" id="PS51635">
    <property type="entry name" value="PNPLA"/>
    <property type="match status" value="1"/>
</dbReference>
<sequence length="158" mass="17778">MFLKLHSEYYTKRMSSQSIDEIYQLRHFRQEAHLSFSSGMYFGIYHLGVLQAIKDFAPQFTKRRALGSSAGALAASCLVCDVPLQKAIDAVTKMAVHCRSLMFGALDPRFNISQILRSELYAILSPDAHIRANNKLFIAVTRASTLKHKLVSAFLCFS</sequence>
<dbReference type="GO" id="GO:0016020">
    <property type="term" value="C:membrane"/>
    <property type="evidence" value="ECO:0007669"/>
    <property type="project" value="TreeGrafter"/>
</dbReference>
<dbReference type="GO" id="GO:0005737">
    <property type="term" value="C:cytoplasm"/>
    <property type="evidence" value="ECO:0007669"/>
    <property type="project" value="TreeGrafter"/>
</dbReference>
<dbReference type="GO" id="GO:0004806">
    <property type="term" value="F:triacylglycerol lipase activity"/>
    <property type="evidence" value="ECO:0007669"/>
    <property type="project" value="TreeGrafter"/>
</dbReference>
<evidence type="ECO:0000313" key="5">
    <source>
        <dbReference type="Proteomes" id="UP000594260"/>
    </source>
</evidence>
<keyword evidence="1" id="KW-0443">Lipid metabolism</keyword>
<dbReference type="InParanoid" id="A0A7M7MIJ0"/>
<dbReference type="GO" id="GO:0055088">
    <property type="term" value="P:lipid homeostasis"/>
    <property type="evidence" value="ECO:0007669"/>
    <property type="project" value="TreeGrafter"/>
</dbReference>
<dbReference type="EnsemblMetazoa" id="XM_022811498">
    <property type="protein sequence ID" value="XP_022667233"/>
    <property type="gene ID" value="LOC111252890"/>
</dbReference>
<feature type="domain" description="PNPLA" evidence="3">
    <location>
        <begin position="34"/>
        <end position="158"/>
    </location>
</feature>
<reference evidence="4" key="1">
    <citation type="submission" date="2021-01" db="UniProtKB">
        <authorList>
            <consortium name="EnsemblMetazoa"/>
        </authorList>
    </citation>
    <scope>IDENTIFICATION</scope>
</reference>
<dbReference type="OMA" id="FISNIHR"/>
<dbReference type="InterPro" id="IPR033562">
    <property type="entry name" value="PLPL"/>
</dbReference>
<accession>A0A7M7MIJ0</accession>
<evidence type="ECO:0000313" key="4">
    <source>
        <dbReference type="EnsemblMetazoa" id="XP_022667233"/>
    </source>
</evidence>
<dbReference type="Pfam" id="PF01734">
    <property type="entry name" value="Patatin"/>
    <property type="match status" value="1"/>
</dbReference>
<dbReference type="GO" id="GO:0019433">
    <property type="term" value="P:triglyceride catabolic process"/>
    <property type="evidence" value="ECO:0007669"/>
    <property type="project" value="TreeGrafter"/>
</dbReference>
<dbReference type="PANTHER" id="PTHR12406">
    <property type="entry name" value="CALCIUM-INDEPENDENT PHOSPHOLIPASE A2 IPLA2 -RELATED"/>
    <property type="match status" value="1"/>
</dbReference>
<dbReference type="SUPFAM" id="SSF52151">
    <property type="entry name" value="FabD/lysophospholipase-like"/>
    <property type="match status" value="1"/>
</dbReference>
<dbReference type="Proteomes" id="UP000594260">
    <property type="component" value="Unplaced"/>
</dbReference>
<dbReference type="GO" id="GO:0005811">
    <property type="term" value="C:lipid droplet"/>
    <property type="evidence" value="ECO:0007669"/>
    <property type="project" value="TreeGrafter"/>
</dbReference>
<dbReference type="Gene3D" id="3.40.1090.10">
    <property type="entry name" value="Cytosolic phospholipase A2 catalytic domain"/>
    <property type="match status" value="1"/>
</dbReference>
<dbReference type="GeneID" id="111252890"/>
<dbReference type="RefSeq" id="XP_022667233.1">
    <property type="nucleotide sequence ID" value="XM_022811498.1"/>
</dbReference>
<keyword evidence="5" id="KW-1185">Reference proteome</keyword>
<evidence type="ECO:0000256" key="1">
    <source>
        <dbReference type="ARBA" id="ARBA00023098"/>
    </source>
</evidence>
<protein>
    <recommendedName>
        <fullName evidence="3">PNPLA domain-containing protein</fullName>
    </recommendedName>
</protein>
<evidence type="ECO:0000256" key="2">
    <source>
        <dbReference type="PROSITE-ProRule" id="PRU01161"/>
    </source>
</evidence>
<evidence type="ECO:0000259" key="3">
    <source>
        <dbReference type="PROSITE" id="PS51635"/>
    </source>
</evidence>
<name>A0A7M7MIJ0_VARDE</name>
<dbReference type="OrthoDB" id="197155at2759"/>
<dbReference type="AlphaFoldDB" id="A0A7M7MIJ0"/>
<feature type="short sequence motif" description="GXSXG" evidence="2">
    <location>
        <begin position="67"/>
        <end position="71"/>
    </location>
</feature>
<dbReference type="InterPro" id="IPR002641">
    <property type="entry name" value="PNPLA_dom"/>
</dbReference>
<comment type="caution">
    <text evidence="2">Lacks conserved residue(s) required for the propagation of feature annotation.</text>
</comment>